<dbReference type="InterPro" id="IPR042176">
    <property type="entry name" value="Pantoate_ligase_C"/>
</dbReference>
<protein>
    <recommendedName>
        <fullName evidence="9">Pantothenate synthetase</fullName>
        <shortName evidence="9">PS</shortName>
        <ecNumber evidence="9">6.3.2.1</ecNumber>
    </recommendedName>
    <alternativeName>
        <fullName evidence="9">Pantoate--beta-alanine ligase</fullName>
    </alternativeName>
    <alternativeName>
        <fullName evidence="9">Pantoate-activating enzyme</fullName>
    </alternativeName>
</protein>
<feature type="binding site" evidence="9">
    <location>
        <position position="61"/>
    </location>
    <ligand>
        <name>beta-alanine</name>
        <dbReference type="ChEBI" id="CHEBI:57966"/>
    </ligand>
</feature>
<comment type="caution">
    <text evidence="10">The sequence shown here is derived from an EMBL/GenBank/DDBJ whole genome shotgun (WGS) entry which is preliminary data.</text>
</comment>
<dbReference type="Gene3D" id="3.30.1300.10">
    <property type="entry name" value="Pantoate-beta-alanine ligase, C-terminal domain"/>
    <property type="match status" value="1"/>
</dbReference>
<evidence type="ECO:0000256" key="9">
    <source>
        <dbReference type="HAMAP-Rule" id="MF_00158"/>
    </source>
</evidence>
<evidence type="ECO:0000256" key="2">
    <source>
        <dbReference type="ARBA" id="ARBA00009256"/>
    </source>
</evidence>
<dbReference type="InterPro" id="IPR003721">
    <property type="entry name" value="Pantoate_ligase"/>
</dbReference>
<dbReference type="Pfam" id="PF02569">
    <property type="entry name" value="Pantoate_ligase"/>
    <property type="match status" value="1"/>
</dbReference>
<dbReference type="PANTHER" id="PTHR21299">
    <property type="entry name" value="CYTIDYLATE KINASE/PANTOATE-BETA-ALANINE LIGASE"/>
    <property type="match status" value="1"/>
</dbReference>
<comment type="similarity">
    <text evidence="2 9">Belongs to the pantothenate synthetase family.</text>
</comment>
<name>A0ABW0LC86_9BACI</name>
<dbReference type="Proteomes" id="UP001596147">
    <property type="component" value="Unassembled WGS sequence"/>
</dbReference>
<feature type="binding site" evidence="9">
    <location>
        <position position="61"/>
    </location>
    <ligand>
        <name>(R)-pantoate</name>
        <dbReference type="ChEBI" id="CHEBI:15980"/>
    </ligand>
</feature>
<keyword evidence="5 9" id="KW-0566">Pantothenate biosynthesis</keyword>
<comment type="subcellular location">
    <subcellularLocation>
        <location evidence="9">Cytoplasm</location>
    </subcellularLocation>
</comment>
<keyword evidence="11" id="KW-1185">Reference proteome</keyword>
<keyword evidence="7 9" id="KW-0067">ATP-binding</keyword>
<evidence type="ECO:0000256" key="8">
    <source>
        <dbReference type="ARBA" id="ARBA00048258"/>
    </source>
</evidence>
<organism evidence="10 11">
    <name type="scientific">Lederbergia graminis</name>
    <dbReference type="NCBI Taxonomy" id="735518"/>
    <lineage>
        <taxon>Bacteria</taxon>
        <taxon>Bacillati</taxon>
        <taxon>Bacillota</taxon>
        <taxon>Bacilli</taxon>
        <taxon>Bacillales</taxon>
        <taxon>Bacillaceae</taxon>
        <taxon>Lederbergia</taxon>
    </lineage>
</organism>
<dbReference type="EC" id="6.3.2.1" evidence="9"/>
<feature type="active site" description="Proton donor" evidence="9">
    <location>
        <position position="37"/>
    </location>
</feature>
<comment type="subunit">
    <text evidence="9">Homodimer.</text>
</comment>
<dbReference type="HAMAP" id="MF_00158">
    <property type="entry name" value="PanC"/>
    <property type="match status" value="1"/>
</dbReference>
<dbReference type="RefSeq" id="WP_382346610.1">
    <property type="nucleotide sequence ID" value="NZ_JBHSMC010000001.1"/>
</dbReference>
<reference evidence="11" key="1">
    <citation type="journal article" date="2019" name="Int. J. Syst. Evol. Microbiol.">
        <title>The Global Catalogue of Microorganisms (GCM) 10K type strain sequencing project: providing services to taxonomists for standard genome sequencing and annotation.</title>
        <authorList>
            <consortium name="The Broad Institute Genomics Platform"/>
            <consortium name="The Broad Institute Genome Sequencing Center for Infectious Disease"/>
            <person name="Wu L."/>
            <person name="Ma J."/>
        </authorList>
    </citation>
    <scope>NUCLEOTIDE SEQUENCE [LARGE SCALE GENOMIC DNA]</scope>
    <source>
        <strain evidence="11">CGMCC 1.12237</strain>
    </source>
</reference>
<keyword evidence="6 9" id="KW-0547">Nucleotide-binding</keyword>
<dbReference type="GO" id="GO:0004592">
    <property type="term" value="F:pantoate-beta-alanine ligase activity"/>
    <property type="evidence" value="ECO:0007669"/>
    <property type="project" value="UniProtKB-EC"/>
</dbReference>
<evidence type="ECO:0000256" key="3">
    <source>
        <dbReference type="ARBA" id="ARBA00022490"/>
    </source>
</evidence>
<comment type="pathway">
    <text evidence="1 9">Cofactor biosynthesis; (R)-pantothenate biosynthesis; (R)-pantothenate from (R)-pantoate and beta-alanine: step 1/1.</text>
</comment>
<dbReference type="NCBIfam" id="TIGR00018">
    <property type="entry name" value="panC"/>
    <property type="match status" value="1"/>
</dbReference>
<dbReference type="InterPro" id="IPR014729">
    <property type="entry name" value="Rossmann-like_a/b/a_fold"/>
</dbReference>
<sequence length="287" mass="32018">MDIITTKAAMQEKAKGLVKTGASIGFVPTMGFLHDGHLRLVKESVANNDITIMSIFVNPLQFGPGEDFEAYPRDVERDKKLAMEAGVDILFLPQRDDMYPRDLSIDVKAVSRTDVLCGKSRPGHFDGVATVLIKLFNITMPDNVYFGQKDAQQVAVVEALIQDLDIPVELVPVPTVREQDGLARSSRNVYLNEEERAQAPHLYKSLQLAETAMMNGEYNTTKLVEIIKNHINENTNGIIDYVEILKYPELQSINQIEGKIIIAIAVKFSRARLIDNMIINLEEMGGS</sequence>
<feature type="binding site" evidence="9">
    <location>
        <begin position="147"/>
        <end position="150"/>
    </location>
    <ligand>
        <name>ATP</name>
        <dbReference type="ChEBI" id="CHEBI:30616"/>
    </ligand>
</feature>
<gene>
    <name evidence="9 10" type="primary">panC</name>
    <name evidence="10" type="ORF">ACFPM4_00910</name>
</gene>
<evidence type="ECO:0000256" key="4">
    <source>
        <dbReference type="ARBA" id="ARBA00022598"/>
    </source>
</evidence>
<accession>A0ABW0LC86</accession>
<dbReference type="EMBL" id="JBHSMC010000001">
    <property type="protein sequence ID" value="MFC5463305.1"/>
    <property type="molecule type" value="Genomic_DNA"/>
</dbReference>
<evidence type="ECO:0000256" key="1">
    <source>
        <dbReference type="ARBA" id="ARBA00004990"/>
    </source>
</evidence>
<comment type="miscellaneous">
    <text evidence="9">The reaction proceeds by a bi uni uni bi ping pong mechanism.</text>
</comment>
<evidence type="ECO:0000313" key="11">
    <source>
        <dbReference type="Proteomes" id="UP001596147"/>
    </source>
</evidence>
<proteinExistence type="inferred from homology"/>
<comment type="function">
    <text evidence="9">Catalyzes the condensation of pantoate with beta-alanine in an ATP-dependent reaction via a pantoyl-adenylate intermediate.</text>
</comment>
<feature type="binding site" evidence="9">
    <location>
        <position position="176"/>
    </location>
    <ligand>
        <name>ATP</name>
        <dbReference type="ChEBI" id="CHEBI:30616"/>
    </ligand>
</feature>
<comment type="catalytic activity">
    <reaction evidence="8 9">
        <text>(R)-pantoate + beta-alanine + ATP = (R)-pantothenate + AMP + diphosphate + H(+)</text>
        <dbReference type="Rhea" id="RHEA:10912"/>
        <dbReference type="ChEBI" id="CHEBI:15378"/>
        <dbReference type="ChEBI" id="CHEBI:15980"/>
        <dbReference type="ChEBI" id="CHEBI:29032"/>
        <dbReference type="ChEBI" id="CHEBI:30616"/>
        <dbReference type="ChEBI" id="CHEBI:33019"/>
        <dbReference type="ChEBI" id="CHEBI:57966"/>
        <dbReference type="ChEBI" id="CHEBI:456215"/>
        <dbReference type="EC" id="6.3.2.1"/>
    </reaction>
</comment>
<evidence type="ECO:0000256" key="5">
    <source>
        <dbReference type="ARBA" id="ARBA00022655"/>
    </source>
</evidence>
<dbReference type="CDD" id="cd00560">
    <property type="entry name" value="PanC"/>
    <property type="match status" value="1"/>
</dbReference>
<feature type="binding site" evidence="9">
    <location>
        <begin position="30"/>
        <end position="37"/>
    </location>
    <ligand>
        <name>ATP</name>
        <dbReference type="ChEBI" id="CHEBI:30616"/>
    </ligand>
</feature>
<feature type="binding site" evidence="9">
    <location>
        <begin position="184"/>
        <end position="187"/>
    </location>
    <ligand>
        <name>ATP</name>
        <dbReference type="ChEBI" id="CHEBI:30616"/>
    </ligand>
</feature>
<keyword evidence="3 9" id="KW-0963">Cytoplasm</keyword>
<dbReference type="Gene3D" id="3.40.50.620">
    <property type="entry name" value="HUPs"/>
    <property type="match status" value="1"/>
</dbReference>
<evidence type="ECO:0000313" key="10">
    <source>
        <dbReference type="EMBL" id="MFC5463305.1"/>
    </source>
</evidence>
<dbReference type="PANTHER" id="PTHR21299:SF1">
    <property type="entry name" value="PANTOATE--BETA-ALANINE LIGASE"/>
    <property type="match status" value="1"/>
</dbReference>
<keyword evidence="4 9" id="KW-0436">Ligase</keyword>
<evidence type="ECO:0000256" key="7">
    <source>
        <dbReference type="ARBA" id="ARBA00022840"/>
    </source>
</evidence>
<evidence type="ECO:0000256" key="6">
    <source>
        <dbReference type="ARBA" id="ARBA00022741"/>
    </source>
</evidence>
<dbReference type="SUPFAM" id="SSF52374">
    <property type="entry name" value="Nucleotidylyl transferase"/>
    <property type="match status" value="1"/>
</dbReference>
<feature type="binding site" evidence="9">
    <location>
        <position position="153"/>
    </location>
    <ligand>
        <name>(R)-pantoate</name>
        <dbReference type="ChEBI" id="CHEBI:15980"/>
    </ligand>
</feature>